<proteinExistence type="inferred from homology"/>
<gene>
    <name evidence="4" type="ORF">Aco03nite_050440</name>
</gene>
<comment type="similarity">
    <text evidence="1">Belongs to the nitroreductase family.</text>
</comment>
<reference evidence="4 5" key="1">
    <citation type="submission" date="2021-01" db="EMBL/GenBank/DDBJ databases">
        <title>Whole genome shotgun sequence of Actinoplanes couchii NBRC 106145.</title>
        <authorList>
            <person name="Komaki H."/>
            <person name="Tamura T."/>
        </authorList>
    </citation>
    <scope>NUCLEOTIDE SEQUENCE [LARGE SCALE GENOMIC DNA]</scope>
    <source>
        <strain evidence="4 5">NBRC 106145</strain>
    </source>
</reference>
<evidence type="ECO:0000256" key="2">
    <source>
        <dbReference type="ARBA" id="ARBA00023002"/>
    </source>
</evidence>
<dbReference type="Proteomes" id="UP000612282">
    <property type="component" value="Unassembled WGS sequence"/>
</dbReference>
<keyword evidence="5" id="KW-1185">Reference proteome</keyword>
<dbReference type="Gene3D" id="3.40.109.10">
    <property type="entry name" value="NADH Oxidase"/>
    <property type="match status" value="1"/>
</dbReference>
<protein>
    <submittedName>
        <fullName evidence="4">Nitroreductase</fullName>
    </submittedName>
</protein>
<dbReference type="SUPFAM" id="SSF55469">
    <property type="entry name" value="FMN-dependent nitroreductase-like"/>
    <property type="match status" value="1"/>
</dbReference>
<sequence>MKNATTTAPLHPLLTERWSPRAFDNRHELSKEQLTTLLEAARWAPSASNTQPWRFAVAERGTEAHTKVLEALAPGNQVWAHAASALIVAAAETTTPDGTERPWAVYDTGQAVAHLSVQAQHDGIAVHQLGGFDRARVTELLGQPGLTPQVVLAVGRRDEFGVLAEPFAEREAAPRDRVPVENLLVSIAA</sequence>
<dbReference type="PANTHER" id="PTHR43673">
    <property type="entry name" value="NAD(P)H NITROREDUCTASE YDGI-RELATED"/>
    <property type="match status" value="1"/>
</dbReference>
<dbReference type="InterPro" id="IPR000415">
    <property type="entry name" value="Nitroreductase-like"/>
</dbReference>
<dbReference type="PANTHER" id="PTHR43673:SF10">
    <property type="entry name" value="NADH DEHYDROGENASE_NAD(P)H NITROREDUCTASE XCC3605-RELATED"/>
    <property type="match status" value="1"/>
</dbReference>
<dbReference type="EMBL" id="BOMG01000061">
    <property type="protein sequence ID" value="GID56640.1"/>
    <property type="molecule type" value="Genomic_DNA"/>
</dbReference>
<comment type="caution">
    <text evidence="4">The sequence shown here is derived from an EMBL/GenBank/DDBJ whole genome shotgun (WGS) entry which is preliminary data.</text>
</comment>
<dbReference type="RefSeq" id="WP_203798501.1">
    <property type="nucleotide sequence ID" value="NZ_BAAAQE010000018.1"/>
</dbReference>
<evidence type="ECO:0000313" key="5">
    <source>
        <dbReference type="Proteomes" id="UP000612282"/>
    </source>
</evidence>
<name>A0ABQ3XE10_9ACTN</name>
<dbReference type="CDD" id="cd02138">
    <property type="entry name" value="TdsD-like"/>
    <property type="match status" value="1"/>
</dbReference>
<accession>A0ABQ3XE10</accession>
<organism evidence="4 5">
    <name type="scientific">Actinoplanes couchii</name>
    <dbReference type="NCBI Taxonomy" id="403638"/>
    <lineage>
        <taxon>Bacteria</taxon>
        <taxon>Bacillati</taxon>
        <taxon>Actinomycetota</taxon>
        <taxon>Actinomycetes</taxon>
        <taxon>Micromonosporales</taxon>
        <taxon>Micromonosporaceae</taxon>
        <taxon>Actinoplanes</taxon>
    </lineage>
</organism>
<dbReference type="InterPro" id="IPR029479">
    <property type="entry name" value="Nitroreductase"/>
</dbReference>
<evidence type="ECO:0000313" key="4">
    <source>
        <dbReference type="EMBL" id="GID56640.1"/>
    </source>
</evidence>
<dbReference type="Pfam" id="PF00881">
    <property type="entry name" value="Nitroreductase"/>
    <property type="match status" value="1"/>
</dbReference>
<keyword evidence="2" id="KW-0560">Oxidoreductase</keyword>
<evidence type="ECO:0000256" key="1">
    <source>
        <dbReference type="ARBA" id="ARBA00007118"/>
    </source>
</evidence>
<feature type="domain" description="Nitroreductase" evidence="3">
    <location>
        <begin position="15"/>
        <end position="74"/>
    </location>
</feature>
<evidence type="ECO:0000259" key="3">
    <source>
        <dbReference type="Pfam" id="PF00881"/>
    </source>
</evidence>